<feature type="compositionally biased region" description="Low complexity" evidence="5">
    <location>
        <begin position="109"/>
        <end position="121"/>
    </location>
</feature>
<proteinExistence type="predicted"/>
<dbReference type="GeneID" id="20673694"/>
<dbReference type="AlphaFoldDB" id="W4JZB7"/>
<feature type="compositionally biased region" description="Polar residues" evidence="5">
    <location>
        <begin position="477"/>
        <end position="486"/>
    </location>
</feature>
<feature type="compositionally biased region" description="Basic and acidic residues" evidence="5">
    <location>
        <begin position="232"/>
        <end position="241"/>
    </location>
</feature>
<dbReference type="Proteomes" id="UP000030671">
    <property type="component" value="Unassembled WGS sequence"/>
</dbReference>
<accession>W4JZB7</accession>
<feature type="compositionally biased region" description="Polar residues" evidence="5">
    <location>
        <begin position="680"/>
        <end position="695"/>
    </location>
</feature>
<dbReference type="PROSITE" id="PS50103">
    <property type="entry name" value="ZF_C3H1"/>
    <property type="match status" value="2"/>
</dbReference>
<feature type="compositionally biased region" description="Low complexity" evidence="5">
    <location>
        <begin position="277"/>
        <end position="292"/>
    </location>
</feature>
<dbReference type="Pfam" id="PF00642">
    <property type="entry name" value="zf-CCCH"/>
    <property type="match status" value="1"/>
</dbReference>
<feature type="compositionally biased region" description="Polar residues" evidence="5">
    <location>
        <begin position="132"/>
        <end position="167"/>
    </location>
</feature>
<feature type="zinc finger region" description="C3H1-type" evidence="4">
    <location>
        <begin position="69"/>
        <end position="96"/>
    </location>
</feature>
<dbReference type="GO" id="GO:0061630">
    <property type="term" value="F:ubiquitin protein ligase activity"/>
    <property type="evidence" value="ECO:0007669"/>
    <property type="project" value="InterPro"/>
</dbReference>
<dbReference type="RefSeq" id="XP_009550207.1">
    <property type="nucleotide sequence ID" value="XM_009551912.1"/>
</dbReference>
<dbReference type="GO" id="GO:0008270">
    <property type="term" value="F:zinc ion binding"/>
    <property type="evidence" value="ECO:0007669"/>
    <property type="project" value="UniProtKB-KW"/>
</dbReference>
<feature type="compositionally biased region" description="Polar residues" evidence="5">
    <location>
        <begin position="298"/>
        <end position="314"/>
    </location>
</feature>
<dbReference type="InParanoid" id="W4JZB7"/>
<feature type="region of interest" description="Disordered" evidence="5">
    <location>
        <begin position="526"/>
        <end position="547"/>
    </location>
</feature>
<feature type="zinc finger region" description="C3H1-type" evidence="4">
    <location>
        <begin position="39"/>
        <end position="66"/>
    </location>
</feature>
<dbReference type="HOGENOM" id="CLU_012195_0_0_1"/>
<dbReference type="SMART" id="SM00356">
    <property type="entry name" value="ZnF_C3H1"/>
    <property type="match status" value="2"/>
</dbReference>
<dbReference type="InterPro" id="IPR045072">
    <property type="entry name" value="MKRN-like"/>
</dbReference>
<dbReference type="EMBL" id="KI925462">
    <property type="protein sequence ID" value="ETW78216.1"/>
    <property type="molecule type" value="Genomic_DNA"/>
</dbReference>
<gene>
    <name evidence="7" type="ORF">HETIRDRAFT_420985</name>
</gene>
<evidence type="ECO:0000259" key="6">
    <source>
        <dbReference type="PROSITE" id="PS50103"/>
    </source>
</evidence>
<dbReference type="InterPro" id="IPR036855">
    <property type="entry name" value="Znf_CCCH_sf"/>
</dbReference>
<dbReference type="InterPro" id="IPR000571">
    <property type="entry name" value="Znf_CCCH"/>
</dbReference>
<keyword evidence="2 4" id="KW-0863">Zinc-finger</keyword>
<keyword evidence="1 4" id="KW-0479">Metal-binding</keyword>
<organism evidence="7 8">
    <name type="scientific">Heterobasidion irregulare (strain TC 32-1)</name>
    <dbReference type="NCBI Taxonomy" id="747525"/>
    <lineage>
        <taxon>Eukaryota</taxon>
        <taxon>Fungi</taxon>
        <taxon>Dikarya</taxon>
        <taxon>Basidiomycota</taxon>
        <taxon>Agaricomycotina</taxon>
        <taxon>Agaricomycetes</taxon>
        <taxon>Russulales</taxon>
        <taxon>Bondarzewiaceae</taxon>
        <taxon>Heterobasidion</taxon>
        <taxon>Heterobasidion annosum species complex</taxon>
    </lineage>
</organism>
<feature type="region of interest" description="Disordered" evidence="5">
    <location>
        <begin position="1"/>
        <end position="40"/>
    </location>
</feature>
<evidence type="ECO:0000256" key="2">
    <source>
        <dbReference type="ARBA" id="ARBA00022771"/>
    </source>
</evidence>
<dbReference type="PANTHER" id="PTHR11224">
    <property type="entry name" value="MAKORIN-RELATED"/>
    <property type="match status" value="1"/>
</dbReference>
<dbReference type="Pfam" id="PF14608">
    <property type="entry name" value="zf-CCCH_2"/>
    <property type="match status" value="1"/>
</dbReference>
<dbReference type="eggNOG" id="KOG1039">
    <property type="taxonomic scope" value="Eukaryota"/>
</dbReference>
<feature type="region of interest" description="Disordered" evidence="5">
    <location>
        <begin position="394"/>
        <end position="434"/>
    </location>
</feature>
<feature type="compositionally biased region" description="Acidic residues" evidence="5">
    <location>
        <begin position="761"/>
        <end position="773"/>
    </location>
</feature>
<name>W4JZB7_HETIT</name>
<feature type="compositionally biased region" description="Polar residues" evidence="5">
    <location>
        <begin position="561"/>
        <end position="573"/>
    </location>
</feature>
<dbReference type="KEGG" id="hir:HETIRDRAFT_420985"/>
<evidence type="ECO:0000313" key="7">
    <source>
        <dbReference type="EMBL" id="ETW78216.1"/>
    </source>
</evidence>
<reference evidence="7 8" key="1">
    <citation type="journal article" date="2012" name="New Phytol.">
        <title>Insight into trade-off between wood decay and parasitism from the genome of a fungal forest pathogen.</title>
        <authorList>
            <person name="Olson A."/>
            <person name="Aerts A."/>
            <person name="Asiegbu F."/>
            <person name="Belbahri L."/>
            <person name="Bouzid O."/>
            <person name="Broberg A."/>
            <person name="Canback B."/>
            <person name="Coutinho P.M."/>
            <person name="Cullen D."/>
            <person name="Dalman K."/>
            <person name="Deflorio G."/>
            <person name="van Diepen L.T."/>
            <person name="Dunand C."/>
            <person name="Duplessis S."/>
            <person name="Durling M."/>
            <person name="Gonthier P."/>
            <person name="Grimwood J."/>
            <person name="Fossdal C.G."/>
            <person name="Hansson D."/>
            <person name="Henrissat B."/>
            <person name="Hietala A."/>
            <person name="Himmelstrand K."/>
            <person name="Hoffmeister D."/>
            <person name="Hogberg N."/>
            <person name="James T.Y."/>
            <person name="Karlsson M."/>
            <person name="Kohler A."/>
            <person name="Kues U."/>
            <person name="Lee Y.H."/>
            <person name="Lin Y.C."/>
            <person name="Lind M."/>
            <person name="Lindquist E."/>
            <person name="Lombard V."/>
            <person name="Lucas S."/>
            <person name="Lunden K."/>
            <person name="Morin E."/>
            <person name="Murat C."/>
            <person name="Park J."/>
            <person name="Raffaello T."/>
            <person name="Rouze P."/>
            <person name="Salamov A."/>
            <person name="Schmutz J."/>
            <person name="Solheim H."/>
            <person name="Stahlberg J."/>
            <person name="Velez H."/>
            <person name="de Vries R.P."/>
            <person name="Wiebenga A."/>
            <person name="Woodward S."/>
            <person name="Yakovlev I."/>
            <person name="Garbelotto M."/>
            <person name="Martin F."/>
            <person name="Grigoriev I.V."/>
            <person name="Stenlid J."/>
        </authorList>
    </citation>
    <scope>NUCLEOTIDE SEQUENCE [LARGE SCALE GENOMIC DNA]</scope>
    <source>
        <strain evidence="7 8">TC 32-1</strain>
    </source>
</reference>
<protein>
    <recommendedName>
        <fullName evidence="6">C3H1-type domain-containing protein</fullName>
    </recommendedName>
</protein>
<dbReference type="STRING" id="747525.W4JZB7"/>
<dbReference type="SUPFAM" id="SSF90229">
    <property type="entry name" value="CCCH zinc finger"/>
    <property type="match status" value="1"/>
</dbReference>
<dbReference type="OrthoDB" id="411372at2759"/>
<evidence type="ECO:0000256" key="3">
    <source>
        <dbReference type="ARBA" id="ARBA00022833"/>
    </source>
</evidence>
<feature type="region of interest" description="Disordered" evidence="5">
    <location>
        <begin position="102"/>
        <end position="314"/>
    </location>
</feature>
<evidence type="ECO:0000313" key="8">
    <source>
        <dbReference type="Proteomes" id="UP000030671"/>
    </source>
</evidence>
<dbReference type="Gene3D" id="4.10.1000.10">
    <property type="entry name" value="Zinc finger, CCCH-type"/>
    <property type="match status" value="1"/>
</dbReference>
<evidence type="ECO:0000256" key="5">
    <source>
        <dbReference type="SAM" id="MobiDB-lite"/>
    </source>
</evidence>
<feature type="compositionally biased region" description="Low complexity" evidence="5">
    <location>
        <begin position="245"/>
        <end position="263"/>
    </location>
</feature>
<feature type="compositionally biased region" description="Low complexity" evidence="5">
    <location>
        <begin position="723"/>
        <end position="743"/>
    </location>
</feature>
<feature type="region of interest" description="Disordered" evidence="5">
    <location>
        <begin position="462"/>
        <end position="487"/>
    </location>
</feature>
<keyword evidence="8" id="KW-1185">Reference proteome</keyword>
<feature type="compositionally biased region" description="Basic and acidic residues" evidence="5">
    <location>
        <begin position="1"/>
        <end position="29"/>
    </location>
</feature>
<evidence type="ECO:0000256" key="1">
    <source>
        <dbReference type="ARBA" id="ARBA00022723"/>
    </source>
</evidence>
<feature type="region of interest" description="Disordered" evidence="5">
    <location>
        <begin position="671"/>
        <end position="773"/>
    </location>
</feature>
<evidence type="ECO:0000256" key="4">
    <source>
        <dbReference type="PROSITE-ProRule" id="PRU00723"/>
    </source>
</evidence>
<feature type="domain" description="C3H1-type" evidence="6">
    <location>
        <begin position="69"/>
        <end position="96"/>
    </location>
</feature>
<feature type="region of interest" description="Disordered" evidence="5">
    <location>
        <begin position="561"/>
        <end position="625"/>
    </location>
</feature>
<dbReference type="PANTHER" id="PTHR11224:SF10">
    <property type="entry name" value="IP09428P-RELATED"/>
    <property type="match status" value="1"/>
</dbReference>
<feature type="domain" description="C3H1-type" evidence="6">
    <location>
        <begin position="39"/>
        <end position="66"/>
    </location>
</feature>
<dbReference type="GO" id="GO:0000209">
    <property type="term" value="P:protein polyubiquitination"/>
    <property type="evidence" value="ECO:0007669"/>
    <property type="project" value="InterPro"/>
</dbReference>
<keyword evidence="3 4" id="KW-0862">Zinc</keyword>
<sequence>MPVADKSTDNDLSEREHDRDRDREREKGPKSKGSSKPKDLSHVPCKFFRVGSCTAGSSCPFSHSILEPGQQKDVCAWFVKGNCKFGHKCALAHILPGQSMAMDRKNKKAAQAAANSSGTAAREGGAKPTKPQKLSQNGTSTAPGANGQRNSLLSGSTAPTRILQGSTARPPIPMSLKSAVSPSAPAPPLKDTDFASFGLPDETNKLPSAPASRKSTIQSPIIEKQPPLAAEDSPHGEKGLEDESGSTSKSSPSPLPFSMPSAPRRNHGPSNSVDLGPIGSPSRSVSSLSHPPLEGLSPGTSPAQNPTYLSTSPFSAPGTQTLFFGGESSEDFRARSGLAASLGAVRTWRTDLGHMHPSNRNRQESLAGEIVVEDEDLEDFIPGSLTDLLTPEERSRRYSRTNATNPVASGGLTPNRDGWGAGARPSVETHHHRYSRSVPAPSLLGDIKSIWADNGQVPVGSPRGADLSVNGGGLGSGTPSSFKSNSGFGGRSLADDHISSFLSPSNASAAFLPGLHHHYLNSKSSLQRPSVGSLRPGAYTPTNAPAGGNAANLLARLNEPLSSHTGGQRQQFDGAQPESFGGQPFQLGRPIPGGSEFAQNAERKALSPSARALQSHAPGQSLPQGLAAGYSRIHALPPPPLISSPSNSGTFASPQAAAFAPGTSIPGTGNAFSDWLGMSPGNSNISEHLRSSGQQGPPPGLEGMLPRIPYSNPMPPRTPLSQGSPATPAAPSGPTTRTPSGRGWAHVGTPLSPLSRPVLTGDDDDLFSMDGEP</sequence>